<dbReference type="Proteomes" id="UP001419084">
    <property type="component" value="Unassembled WGS sequence"/>
</dbReference>
<dbReference type="GO" id="GO:0022857">
    <property type="term" value="F:transmembrane transporter activity"/>
    <property type="evidence" value="ECO:0007669"/>
    <property type="project" value="TreeGrafter"/>
</dbReference>
<organism evidence="12 13">
    <name type="scientific">Lacrimispora amygdalina</name>
    <dbReference type="NCBI Taxonomy" id="253257"/>
    <lineage>
        <taxon>Bacteria</taxon>
        <taxon>Bacillati</taxon>
        <taxon>Bacillota</taxon>
        <taxon>Clostridia</taxon>
        <taxon>Lachnospirales</taxon>
        <taxon>Lachnospiraceae</taxon>
        <taxon>Lacrimispora</taxon>
    </lineage>
</organism>
<keyword evidence="5 9" id="KW-0812">Transmembrane</keyword>
<name>A0A3E2N6L4_9FIRM</name>
<dbReference type="RefSeq" id="WP_117419231.1">
    <property type="nucleotide sequence ID" value="NZ_BRPJ01000037.1"/>
</dbReference>
<evidence type="ECO:0000313" key="14">
    <source>
        <dbReference type="Proteomes" id="UP001419084"/>
    </source>
</evidence>
<comment type="caution">
    <text evidence="12">The sequence shown here is derived from an EMBL/GenBank/DDBJ whole genome shotgun (WGS) entry which is preliminary data.</text>
</comment>
<keyword evidence="4" id="KW-0997">Cell inner membrane</keyword>
<comment type="subcellular location">
    <subcellularLocation>
        <location evidence="1">Cell inner membrane</location>
        <topology evidence="1">Multi-pass membrane protein</topology>
    </subcellularLocation>
</comment>
<keyword evidence="2" id="KW-0813">Transport</keyword>
<comment type="similarity">
    <text evidence="8">Belongs to the TRAP transporter small permease family.</text>
</comment>
<evidence type="ECO:0000256" key="5">
    <source>
        <dbReference type="ARBA" id="ARBA00022692"/>
    </source>
</evidence>
<dbReference type="InterPro" id="IPR055348">
    <property type="entry name" value="DctQ"/>
</dbReference>
<keyword evidence="14" id="KW-1185">Reference proteome</keyword>
<dbReference type="EMBL" id="BRPJ01000037">
    <property type="protein sequence ID" value="GLB30312.1"/>
    <property type="molecule type" value="Genomic_DNA"/>
</dbReference>
<evidence type="ECO:0000313" key="13">
    <source>
        <dbReference type="Proteomes" id="UP000260680"/>
    </source>
</evidence>
<reference evidence="11 14" key="2">
    <citation type="journal article" date="2024" name="Int. J. Syst. Evol. Microbiol.">
        <title>Lacrimispora brassicae sp. nov. isolated from fermented cabbage, and proposal of Clostridium indicum Gundawar et al. 2019 and Clostridium methoxybenzovorans Mechichi et al. 1999 as heterotypic synonyms of Lacrimispora amygdalina (Parshina et al. 2003) Haas and Blanchard 2020 and Lacrimispora indolis (McClung and McCoy 1957) Haas and Blanchard 2020, respectively.</title>
        <authorList>
            <person name="Kobayashi H."/>
            <person name="Tanizawa Y."/>
            <person name="Sakamoto M."/>
            <person name="Ohkuma M."/>
            <person name="Tohno M."/>
        </authorList>
    </citation>
    <scope>NUCLEOTIDE SEQUENCE [LARGE SCALE GENOMIC DNA]</scope>
    <source>
        <strain evidence="11 14">DSM 12857</strain>
    </source>
</reference>
<dbReference type="AlphaFoldDB" id="A0A3E2N6L4"/>
<feature type="domain" description="Tripartite ATP-independent periplasmic transporters DctQ component" evidence="10">
    <location>
        <begin position="26"/>
        <end position="155"/>
    </location>
</feature>
<evidence type="ECO:0000256" key="8">
    <source>
        <dbReference type="ARBA" id="ARBA00038436"/>
    </source>
</evidence>
<dbReference type="PANTHER" id="PTHR35011:SF2">
    <property type="entry name" value="2,3-DIKETO-L-GULONATE TRAP TRANSPORTER SMALL PERMEASE PROTEIN YIAM"/>
    <property type="match status" value="1"/>
</dbReference>
<evidence type="ECO:0000259" key="10">
    <source>
        <dbReference type="Pfam" id="PF04290"/>
    </source>
</evidence>
<dbReference type="InterPro" id="IPR007387">
    <property type="entry name" value="TRAP_DctQ"/>
</dbReference>
<dbReference type="Pfam" id="PF04290">
    <property type="entry name" value="DctQ"/>
    <property type="match status" value="1"/>
</dbReference>
<keyword evidence="3" id="KW-1003">Cell membrane</keyword>
<evidence type="ECO:0000256" key="7">
    <source>
        <dbReference type="ARBA" id="ARBA00023136"/>
    </source>
</evidence>
<reference evidence="12 13" key="1">
    <citation type="submission" date="2018-07" db="EMBL/GenBank/DDBJ databases">
        <title>New species, Clostridium PI-S10-A1B.</title>
        <authorList>
            <person name="Krishna G."/>
            <person name="Summeta K."/>
            <person name="Shikha S."/>
            <person name="Prabhu P.B."/>
            <person name="Suresh K."/>
        </authorList>
    </citation>
    <scope>NUCLEOTIDE SEQUENCE [LARGE SCALE GENOMIC DNA]</scope>
    <source>
        <strain evidence="12 13">PI-S10-A1B</strain>
    </source>
</reference>
<keyword evidence="6 9" id="KW-1133">Transmembrane helix</keyword>
<dbReference type="PANTHER" id="PTHR35011">
    <property type="entry name" value="2,3-DIKETO-L-GULONATE TRAP TRANSPORTER SMALL PERMEASE PROTEIN YIAM"/>
    <property type="match status" value="1"/>
</dbReference>
<feature type="transmembrane region" description="Helical" evidence="9">
    <location>
        <begin position="12"/>
        <end position="35"/>
    </location>
</feature>
<evidence type="ECO:0000256" key="1">
    <source>
        <dbReference type="ARBA" id="ARBA00004429"/>
    </source>
</evidence>
<protein>
    <submittedName>
        <fullName evidence="11">C4-dicarboxylate ABC transporter</fullName>
    </submittedName>
    <submittedName>
        <fullName evidence="12">TRAP transporter small permease</fullName>
    </submittedName>
</protein>
<evidence type="ECO:0000313" key="11">
    <source>
        <dbReference type="EMBL" id="GLB30312.1"/>
    </source>
</evidence>
<accession>A0A3E2N6L4</accession>
<dbReference type="EMBL" id="QOHO01000076">
    <property type="protein sequence ID" value="RFZ76648.1"/>
    <property type="molecule type" value="Genomic_DNA"/>
</dbReference>
<evidence type="ECO:0000256" key="4">
    <source>
        <dbReference type="ARBA" id="ARBA00022519"/>
    </source>
</evidence>
<dbReference type="Proteomes" id="UP000260680">
    <property type="component" value="Unassembled WGS sequence"/>
</dbReference>
<feature type="transmembrane region" description="Helical" evidence="9">
    <location>
        <begin position="89"/>
        <end position="110"/>
    </location>
</feature>
<dbReference type="GO" id="GO:0015740">
    <property type="term" value="P:C4-dicarboxylate transport"/>
    <property type="evidence" value="ECO:0007669"/>
    <property type="project" value="TreeGrafter"/>
</dbReference>
<evidence type="ECO:0000256" key="6">
    <source>
        <dbReference type="ARBA" id="ARBA00022989"/>
    </source>
</evidence>
<proteinExistence type="inferred from homology"/>
<dbReference type="OrthoDB" id="45144at2"/>
<gene>
    <name evidence="12" type="ORF">DS742_22645</name>
    <name evidence="11" type="ORF">LAD12857_22350</name>
</gene>
<evidence type="ECO:0000256" key="3">
    <source>
        <dbReference type="ARBA" id="ARBA00022475"/>
    </source>
</evidence>
<feature type="transmembrane region" description="Helical" evidence="9">
    <location>
        <begin position="130"/>
        <end position="152"/>
    </location>
</feature>
<dbReference type="GO" id="GO:0005886">
    <property type="term" value="C:plasma membrane"/>
    <property type="evidence" value="ECO:0007669"/>
    <property type="project" value="UniProtKB-SubCell"/>
</dbReference>
<feature type="transmembrane region" description="Helical" evidence="9">
    <location>
        <begin position="50"/>
        <end position="68"/>
    </location>
</feature>
<evidence type="ECO:0000313" key="12">
    <source>
        <dbReference type="EMBL" id="RFZ76648.1"/>
    </source>
</evidence>
<evidence type="ECO:0000256" key="9">
    <source>
        <dbReference type="SAM" id="Phobius"/>
    </source>
</evidence>
<keyword evidence="7 9" id="KW-0472">Membrane</keyword>
<evidence type="ECO:0000256" key="2">
    <source>
        <dbReference type="ARBA" id="ARBA00022448"/>
    </source>
</evidence>
<sequence length="166" mass="18656">MSVMHQVKDRIMKVLGAVIIFLFAAMTVIGTYQIITRYFFNRPSTISEELLTYSFTWMSLFASAYVFGKRDHMRIGFLADKITGTAKRYLEFAIEMLAFAFAGVVMVYGGSSITKLTMMQTTASLQIPMGYVYAAVPVTGILIMMFCLVNAVDMLHTDFSVKEEEA</sequence>